<feature type="domain" description="HTH gntR-type" evidence="4">
    <location>
        <begin position="11"/>
        <end position="79"/>
    </location>
</feature>
<dbReference type="PANTHER" id="PTHR43537">
    <property type="entry name" value="TRANSCRIPTIONAL REGULATOR, GNTR FAMILY"/>
    <property type="match status" value="1"/>
</dbReference>
<dbReference type="GO" id="GO:0003677">
    <property type="term" value="F:DNA binding"/>
    <property type="evidence" value="ECO:0007669"/>
    <property type="project" value="UniProtKB-KW"/>
</dbReference>
<sequence>MDSIFTGIENQKIYQKIVQQIRQLIESGQLKPGDKLPSERELAQLLGCSRASLREAFRVLESEGVLVSRHGEGRFVQEIHPLVMSYRFDRVDLLKRSAILSFLEAREALEPKIAELAATRAKEEHIVRLQRAIEHMKVELKDRQKEVSQDSAFHLAMAEASQNFVFVTMMRTNLAIIRQVREATLVRVERYEKSIAEHQDILEAIKLRDGRLAAEMALRHILNLKEATMAAIQADSKGGNT</sequence>
<dbReference type="SUPFAM" id="SSF48008">
    <property type="entry name" value="GntR ligand-binding domain-like"/>
    <property type="match status" value="1"/>
</dbReference>
<evidence type="ECO:0000256" key="2">
    <source>
        <dbReference type="ARBA" id="ARBA00023125"/>
    </source>
</evidence>
<reference evidence="6" key="1">
    <citation type="submission" date="2016-06" db="EMBL/GenBank/DDBJ databases">
        <authorList>
            <person name="Nascimento L."/>
            <person name="Pereira R.V."/>
            <person name="Martins L.F."/>
            <person name="Quaggio R.B."/>
            <person name="Silva A.M."/>
            <person name="Setubal J.C."/>
        </authorList>
    </citation>
    <scope>NUCLEOTIDE SEQUENCE [LARGE SCALE GENOMIC DNA]</scope>
</reference>
<keyword evidence="2" id="KW-0238">DNA-binding</keyword>
<dbReference type="PANTHER" id="PTHR43537:SF5">
    <property type="entry name" value="UXU OPERON TRANSCRIPTIONAL REGULATOR"/>
    <property type="match status" value="1"/>
</dbReference>
<dbReference type="PRINTS" id="PR00035">
    <property type="entry name" value="HTHGNTR"/>
</dbReference>
<dbReference type="Gene3D" id="1.20.120.530">
    <property type="entry name" value="GntR ligand-binding domain-like"/>
    <property type="match status" value="1"/>
</dbReference>
<protein>
    <recommendedName>
        <fullName evidence="4">HTH gntR-type domain-containing protein</fullName>
    </recommendedName>
</protein>
<gene>
    <name evidence="5" type="ORF">BAA01_16300</name>
</gene>
<dbReference type="EMBL" id="LZRT01000019">
    <property type="protein sequence ID" value="OUM90399.1"/>
    <property type="molecule type" value="Genomic_DNA"/>
</dbReference>
<dbReference type="CDD" id="cd07377">
    <property type="entry name" value="WHTH_GntR"/>
    <property type="match status" value="1"/>
</dbReference>
<dbReference type="InterPro" id="IPR036390">
    <property type="entry name" value="WH_DNA-bd_sf"/>
</dbReference>
<evidence type="ECO:0000256" key="1">
    <source>
        <dbReference type="ARBA" id="ARBA00023015"/>
    </source>
</evidence>
<dbReference type="Pfam" id="PF07729">
    <property type="entry name" value="FCD"/>
    <property type="match status" value="1"/>
</dbReference>
<dbReference type="AlphaFoldDB" id="A0A1Y3Q1D4"/>
<dbReference type="Pfam" id="PF00392">
    <property type="entry name" value="GntR"/>
    <property type="match status" value="1"/>
</dbReference>
<keyword evidence="1" id="KW-0805">Transcription regulation</keyword>
<evidence type="ECO:0000313" key="6">
    <source>
        <dbReference type="Proteomes" id="UP000196475"/>
    </source>
</evidence>
<evidence type="ECO:0000313" key="5">
    <source>
        <dbReference type="EMBL" id="OUM90399.1"/>
    </source>
</evidence>
<proteinExistence type="predicted"/>
<comment type="caution">
    <text evidence="5">The sequence shown here is derived from an EMBL/GenBank/DDBJ whole genome shotgun (WGS) entry which is preliminary data.</text>
</comment>
<dbReference type="InterPro" id="IPR036388">
    <property type="entry name" value="WH-like_DNA-bd_sf"/>
</dbReference>
<dbReference type="GO" id="GO:0003700">
    <property type="term" value="F:DNA-binding transcription factor activity"/>
    <property type="evidence" value="ECO:0007669"/>
    <property type="project" value="InterPro"/>
</dbReference>
<dbReference type="PROSITE" id="PS50949">
    <property type="entry name" value="HTH_GNTR"/>
    <property type="match status" value="1"/>
</dbReference>
<evidence type="ECO:0000259" key="4">
    <source>
        <dbReference type="PROSITE" id="PS50949"/>
    </source>
</evidence>
<dbReference type="Proteomes" id="UP000196475">
    <property type="component" value="Unassembled WGS sequence"/>
</dbReference>
<dbReference type="InterPro" id="IPR011711">
    <property type="entry name" value="GntR_C"/>
</dbReference>
<name>A0A1Y3Q1D4_9BACI</name>
<dbReference type="SMART" id="SM00345">
    <property type="entry name" value="HTH_GNTR"/>
    <property type="match status" value="1"/>
</dbReference>
<dbReference type="Gene3D" id="1.10.10.10">
    <property type="entry name" value="Winged helix-like DNA-binding domain superfamily/Winged helix DNA-binding domain"/>
    <property type="match status" value="1"/>
</dbReference>
<accession>A0A1Y3Q1D4</accession>
<dbReference type="SMART" id="SM00895">
    <property type="entry name" value="FCD"/>
    <property type="match status" value="1"/>
</dbReference>
<dbReference type="InterPro" id="IPR008920">
    <property type="entry name" value="TF_FadR/GntR_C"/>
</dbReference>
<dbReference type="SUPFAM" id="SSF46785">
    <property type="entry name" value="Winged helix' DNA-binding domain"/>
    <property type="match status" value="1"/>
</dbReference>
<organism evidence="5 6">
    <name type="scientific">Bacillus thermozeamaize</name>
    <dbReference type="NCBI Taxonomy" id="230954"/>
    <lineage>
        <taxon>Bacteria</taxon>
        <taxon>Bacillati</taxon>
        <taxon>Bacillota</taxon>
        <taxon>Bacilli</taxon>
        <taxon>Bacillales</taxon>
        <taxon>Bacillaceae</taxon>
        <taxon>Bacillus</taxon>
    </lineage>
</organism>
<keyword evidence="3" id="KW-0804">Transcription</keyword>
<dbReference type="InterPro" id="IPR000524">
    <property type="entry name" value="Tscrpt_reg_HTH_GntR"/>
</dbReference>
<evidence type="ECO:0000256" key="3">
    <source>
        <dbReference type="ARBA" id="ARBA00023163"/>
    </source>
</evidence>